<sequence>MRSRAWHAVVLLSAAAVLLAGCAQPEDGEAVPAGGTPAATESSSGESSPGGNEVLPHSGAPAVTDPIDASRFVGEPCESLTSDQVGRLGLPVEGDESPAPYGRKCRWSDPAKAASASVGFLDDLPDGISSLYASREQNEVFEELEPIQGHPVVAFDSIDVRDRGSCGVALGLSDELMAQVAVNTSRDKRETSDPCEAAHRVATMAVETMKRGS</sequence>
<accession>A0A4R2QCV1</accession>
<dbReference type="EMBL" id="SLXQ01000013">
    <property type="protein sequence ID" value="TCP46787.1"/>
    <property type="molecule type" value="Genomic_DNA"/>
</dbReference>
<comment type="caution">
    <text evidence="3">The sequence shown here is derived from an EMBL/GenBank/DDBJ whole genome shotgun (WGS) entry which is preliminary data.</text>
</comment>
<dbReference type="RefSeq" id="WP_132879483.1">
    <property type="nucleotide sequence ID" value="NZ_SLXQ01000013.1"/>
</dbReference>
<feature type="compositionally biased region" description="Low complexity" evidence="1">
    <location>
        <begin position="36"/>
        <end position="50"/>
    </location>
</feature>
<evidence type="ECO:0000313" key="3">
    <source>
        <dbReference type="EMBL" id="TCP46787.1"/>
    </source>
</evidence>
<dbReference type="Pfam" id="PF12079">
    <property type="entry name" value="DUF3558"/>
    <property type="match status" value="1"/>
</dbReference>
<feature type="region of interest" description="Disordered" evidence="1">
    <location>
        <begin position="83"/>
        <end position="104"/>
    </location>
</feature>
<protein>
    <submittedName>
        <fullName evidence="3">Uncharacterized protein DUF3558</fullName>
    </submittedName>
</protein>
<keyword evidence="2" id="KW-0732">Signal</keyword>
<name>A0A4R2QCV1_9PSEU</name>
<evidence type="ECO:0000313" key="4">
    <source>
        <dbReference type="Proteomes" id="UP000294911"/>
    </source>
</evidence>
<feature type="signal peptide" evidence="2">
    <location>
        <begin position="1"/>
        <end position="25"/>
    </location>
</feature>
<feature type="chain" id="PRO_5020479932" evidence="2">
    <location>
        <begin position="26"/>
        <end position="213"/>
    </location>
</feature>
<dbReference type="InterPro" id="IPR024520">
    <property type="entry name" value="DUF3558"/>
</dbReference>
<evidence type="ECO:0000256" key="2">
    <source>
        <dbReference type="SAM" id="SignalP"/>
    </source>
</evidence>
<organism evidence="3 4">
    <name type="scientific">Tamaricihabitans halophyticus</name>
    <dbReference type="NCBI Taxonomy" id="1262583"/>
    <lineage>
        <taxon>Bacteria</taxon>
        <taxon>Bacillati</taxon>
        <taxon>Actinomycetota</taxon>
        <taxon>Actinomycetes</taxon>
        <taxon>Pseudonocardiales</taxon>
        <taxon>Pseudonocardiaceae</taxon>
        <taxon>Tamaricihabitans</taxon>
    </lineage>
</organism>
<dbReference type="Proteomes" id="UP000294911">
    <property type="component" value="Unassembled WGS sequence"/>
</dbReference>
<gene>
    <name evidence="3" type="ORF">EV191_11363</name>
</gene>
<reference evidence="3 4" key="1">
    <citation type="submission" date="2019-03" db="EMBL/GenBank/DDBJ databases">
        <title>Genomic Encyclopedia of Type Strains, Phase IV (KMG-IV): sequencing the most valuable type-strain genomes for metagenomic binning, comparative biology and taxonomic classification.</title>
        <authorList>
            <person name="Goeker M."/>
        </authorList>
    </citation>
    <scope>NUCLEOTIDE SEQUENCE [LARGE SCALE GENOMIC DNA]</scope>
    <source>
        <strain evidence="3 4">DSM 45765</strain>
    </source>
</reference>
<proteinExistence type="predicted"/>
<evidence type="ECO:0000256" key="1">
    <source>
        <dbReference type="SAM" id="MobiDB-lite"/>
    </source>
</evidence>
<dbReference type="AlphaFoldDB" id="A0A4R2QCV1"/>
<feature type="region of interest" description="Disordered" evidence="1">
    <location>
        <begin position="27"/>
        <end position="68"/>
    </location>
</feature>
<keyword evidence="4" id="KW-1185">Reference proteome</keyword>
<dbReference type="OrthoDB" id="3695377at2"/>